<dbReference type="SMART" id="SM00382">
    <property type="entry name" value="AAA"/>
    <property type="match status" value="1"/>
</dbReference>
<evidence type="ECO:0000256" key="7">
    <source>
        <dbReference type="SAM" id="MobiDB-lite"/>
    </source>
</evidence>
<keyword evidence="2 8" id="KW-0812">Transmembrane</keyword>
<dbReference type="SUPFAM" id="SSF52540">
    <property type="entry name" value="P-loop containing nucleoside triphosphate hydrolases"/>
    <property type="match status" value="1"/>
</dbReference>
<keyword evidence="4" id="KW-0067">ATP-binding</keyword>
<dbReference type="PANTHER" id="PTHR43394">
    <property type="entry name" value="ATP-DEPENDENT PERMEASE MDL1, MITOCHONDRIAL"/>
    <property type="match status" value="1"/>
</dbReference>
<feature type="transmembrane region" description="Helical" evidence="8">
    <location>
        <begin position="78"/>
        <end position="98"/>
    </location>
</feature>
<evidence type="ECO:0000256" key="8">
    <source>
        <dbReference type="SAM" id="Phobius"/>
    </source>
</evidence>
<feature type="region of interest" description="Disordered" evidence="7">
    <location>
        <begin position="611"/>
        <end position="659"/>
    </location>
</feature>
<dbReference type="InterPro" id="IPR003593">
    <property type="entry name" value="AAA+_ATPase"/>
</dbReference>
<accession>A0ABQ2B722</accession>
<keyword evidence="6 8" id="KW-0472">Membrane</keyword>
<evidence type="ECO:0000256" key="5">
    <source>
        <dbReference type="ARBA" id="ARBA00022989"/>
    </source>
</evidence>
<dbReference type="EMBL" id="BMDG01000009">
    <property type="protein sequence ID" value="GGI09535.1"/>
    <property type="molecule type" value="Genomic_DNA"/>
</dbReference>
<comment type="subcellular location">
    <subcellularLocation>
        <location evidence="1">Cell membrane</location>
        <topology evidence="1">Multi-pass membrane protein</topology>
    </subcellularLocation>
</comment>
<dbReference type="PROSITE" id="PS00211">
    <property type="entry name" value="ABC_TRANSPORTER_1"/>
    <property type="match status" value="1"/>
</dbReference>
<feature type="transmembrane region" description="Helical" evidence="8">
    <location>
        <begin position="37"/>
        <end position="66"/>
    </location>
</feature>
<protein>
    <submittedName>
        <fullName evidence="11">HlyB/MsbA family ABC transporter</fullName>
    </submittedName>
</protein>
<name>A0ABQ2B722_9MICO</name>
<keyword evidence="3" id="KW-0547">Nucleotide-binding</keyword>
<feature type="transmembrane region" description="Helical" evidence="8">
    <location>
        <begin position="269"/>
        <end position="290"/>
    </location>
</feature>
<dbReference type="InterPro" id="IPR036640">
    <property type="entry name" value="ABC1_TM_sf"/>
</dbReference>
<evidence type="ECO:0000256" key="6">
    <source>
        <dbReference type="ARBA" id="ARBA00023136"/>
    </source>
</evidence>
<sequence>MSETTAGGDAGEARSRRLLRHVRGSLAVSWRASRASFVVMLALQVLVAAALAGQVLVVASLLDVLLGLSDGSGTLRSVVGPVIALAALTAVTTVAGGLQVSVRRVLGEHVARLMAEDVQAVSTSVPLEQFESAVFYDRLQRVRVNALSRPFQVTQGVFDLVGSTISTVGVGAALVALHPVLLPLLAVGGLPLLVTGRREGRLEFGFKVAQTTNERERIYTNYVQSTRDEAKEIRAFGSAPWLQSRYRELYATYLVALGRHVRRRALTHGVGNLAAAVVLAGVLLVLAWLITRGAVSFSEAGAAVVAVRMLQGQIQGIFGGVQQIFESGLFLDDVHEFLDEGRAAAATAEGVAEPPAEFPGVFARKVSFTYPGAERPALQAVDLALRPGEVVALVGANGSGKTTLAKLLAGLYVPTSGEVRWGERPLAELRRAAVRDQVAVIFQDFVHYAYTATWNVALGRSEVPVDHERVRRSARVAGVDAALASLPDGYESRLSRMFPGGTELSGGQWQRVAIARAFYRDAALVILDEPTAAMDPLAEHDLFSSLRATLDGRTALFVSHRFSTVRSADRIVVLDDGAVVEEGSHDELMALDGAYAEMFTVQARSYLAGTSAPTSAGSDDGATARDTASASRAPSVGPNGGPHGTSATSTGTPRATSAM</sequence>
<evidence type="ECO:0000256" key="2">
    <source>
        <dbReference type="ARBA" id="ARBA00022692"/>
    </source>
</evidence>
<feature type="domain" description="ABC transporter" evidence="9">
    <location>
        <begin position="361"/>
        <end position="601"/>
    </location>
</feature>
<gene>
    <name evidence="11" type="ORF">GCM10007368_26660</name>
</gene>
<dbReference type="InterPro" id="IPR039421">
    <property type="entry name" value="Type_1_exporter"/>
</dbReference>
<dbReference type="InterPro" id="IPR003439">
    <property type="entry name" value="ABC_transporter-like_ATP-bd"/>
</dbReference>
<organism evidence="11 12">
    <name type="scientific">Isoptericola cucumis</name>
    <dbReference type="NCBI Taxonomy" id="1776856"/>
    <lineage>
        <taxon>Bacteria</taxon>
        <taxon>Bacillati</taxon>
        <taxon>Actinomycetota</taxon>
        <taxon>Actinomycetes</taxon>
        <taxon>Micrococcales</taxon>
        <taxon>Promicromonosporaceae</taxon>
        <taxon>Isoptericola</taxon>
    </lineage>
</organism>
<feature type="domain" description="ABC transmembrane type-1" evidence="10">
    <location>
        <begin position="38"/>
        <end position="326"/>
    </location>
</feature>
<dbReference type="InterPro" id="IPR027417">
    <property type="entry name" value="P-loop_NTPase"/>
</dbReference>
<feature type="compositionally biased region" description="Polar residues" evidence="7">
    <location>
        <begin position="645"/>
        <end position="659"/>
    </location>
</feature>
<keyword evidence="5 8" id="KW-1133">Transmembrane helix</keyword>
<evidence type="ECO:0000259" key="10">
    <source>
        <dbReference type="PROSITE" id="PS50929"/>
    </source>
</evidence>
<comment type="caution">
    <text evidence="11">The sequence shown here is derived from an EMBL/GenBank/DDBJ whole genome shotgun (WGS) entry which is preliminary data.</text>
</comment>
<evidence type="ECO:0000313" key="12">
    <source>
        <dbReference type="Proteomes" id="UP000632535"/>
    </source>
</evidence>
<evidence type="ECO:0000256" key="3">
    <source>
        <dbReference type="ARBA" id="ARBA00022741"/>
    </source>
</evidence>
<dbReference type="Pfam" id="PF00005">
    <property type="entry name" value="ABC_tran"/>
    <property type="match status" value="1"/>
</dbReference>
<evidence type="ECO:0000259" key="9">
    <source>
        <dbReference type="PROSITE" id="PS50893"/>
    </source>
</evidence>
<dbReference type="Proteomes" id="UP000632535">
    <property type="component" value="Unassembled WGS sequence"/>
</dbReference>
<dbReference type="PROSITE" id="PS50929">
    <property type="entry name" value="ABC_TM1F"/>
    <property type="match status" value="1"/>
</dbReference>
<dbReference type="InterPro" id="IPR011527">
    <property type="entry name" value="ABC1_TM_dom"/>
</dbReference>
<keyword evidence="12" id="KW-1185">Reference proteome</keyword>
<dbReference type="RefSeq" id="WP_229738013.1">
    <property type="nucleotide sequence ID" value="NZ_BMDG01000009.1"/>
</dbReference>
<dbReference type="Gene3D" id="1.20.1560.10">
    <property type="entry name" value="ABC transporter type 1, transmembrane domain"/>
    <property type="match status" value="1"/>
</dbReference>
<reference evidence="12" key="1">
    <citation type="journal article" date="2019" name="Int. J. Syst. Evol. Microbiol.">
        <title>The Global Catalogue of Microorganisms (GCM) 10K type strain sequencing project: providing services to taxonomists for standard genome sequencing and annotation.</title>
        <authorList>
            <consortium name="The Broad Institute Genomics Platform"/>
            <consortium name="The Broad Institute Genome Sequencing Center for Infectious Disease"/>
            <person name="Wu L."/>
            <person name="Ma J."/>
        </authorList>
    </citation>
    <scope>NUCLEOTIDE SEQUENCE [LARGE SCALE GENOMIC DNA]</scope>
    <source>
        <strain evidence="12">CCM 8653</strain>
    </source>
</reference>
<dbReference type="InterPro" id="IPR017871">
    <property type="entry name" value="ABC_transporter-like_CS"/>
</dbReference>
<dbReference type="PROSITE" id="PS50893">
    <property type="entry name" value="ABC_TRANSPORTER_2"/>
    <property type="match status" value="1"/>
</dbReference>
<proteinExistence type="predicted"/>
<evidence type="ECO:0000256" key="1">
    <source>
        <dbReference type="ARBA" id="ARBA00004651"/>
    </source>
</evidence>
<feature type="compositionally biased region" description="Low complexity" evidence="7">
    <location>
        <begin position="615"/>
        <end position="633"/>
    </location>
</feature>
<evidence type="ECO:0000313" key="11">
    <source>
        <dbReference type="EMBL" id="GGI09535.1"/>
    </source>
</evidence>
<evidence type="ECO:0000256" key="4">
    <source>
        <dbReference type="ARBA" id="ARBA00022840"/>
    </source>
</evidence>
<dbReference type="SUPFAM" id="SSF90123">
    <property type="entry name" value="ABC transporter transmembrane region"/>
    <property type="match status" value="1"/>
</dbReference>
<dbReference type="Gene3D" id="3.40.50.300">
    <property type="entry name" value="P-loop containing nucleotide triphosphate hydrolases"/>
    <property type="match status" value="1"/>
</dbReference>
<dbReference type="PANTHER" id="PTHR43394:SF1">
    <property type="entry name" value="ATP-BINDING CASSETTE SUB-FAMILY B MEMBER 10, MITOCHONDRIAL"/>
    <property type="match status" value="1"/>
</dbReference>